<gene>
    <name evidence="2" type="ORF">A3D06_01730</name>
</gene>
<evidence type="ECO:0000256" key="1">
    <source>
        <dbReference type="SAM" id="Phobius"/>
    </source>
</evidence>
<reference evidence="2 3" key="1">
    <citation type="journal article" date="2016" name="Nat. Commun.">
        <title>Thousands of microbial genomes shed light on interconnected biogeochemical processes in an aquifer system.</title>
        <authorList>
            <person name="Anantharaman K."/>
            <person name="Brown C.T."/>
            <person name="Hug L.A."/>
            <person name="Sharon I."/>
            <person name="Castelle C.J."/>
            <person name="Probst A.J."/>
            <person name="Thomas B.C."/>
            <person name="Singh A."/>
            <person name="Wilkins M.J."/>
            <person name="Karaoz U."/>
            <person name="Brodie E.L."/>
            <person name="Williams K.H."/>
            <person name="Hubbard S.S."/>
            <person name="Banfield J.F."/>
        </authorList>
    </citation>
    <scope>NUCLEOTIDE SEQUENCE [LARGE SCALE GENOMIC DNA]</scope>
</reference>
<proteinExistence type="predicted"/>
<comment type="caution">
    <text evidence="2">The sequence shown here is derived from an EMBL/GenBank/DDBJ whole genome shotgun (WGS) entry which is preliminary data.</text>
</comment>
<evidence type="ECO:0000313" key="3">
    <source>
        <dbReference type="Proteomes" id="UP000177027"/>
    </source>
</evidence>
<evidence type="ECO:0000313" key="2">
    <source>
        <dbReference type="EMBL" id="OGK28795.1"/>
    </source>
</evidence>
<name>A0A1F7HCL6_9BACT</name>
<dbReference type="InterPro" id="IPR013783">
    <property type="entry name" value="Ig-like_fold"/>
</dbReference>
<sequence>MHSNMKKETLIAIILGVAAGIGIALFIISTSQRSSKKNSDVLLTQVSPTVKIDNDVLSPLLIDKPENASVTSENKITIKGTGQKGSLVVIQGLKGEKIMKTDSTNFSGEVALAPGENHIRITSYFGKNIDTRTLIVYMIQDEN</sequence>
<dbReference type="Proteomes" id="UP000177027">
    <property type="component" value="Unassembled WGS sequence"/>
</dbReference>
<protein>
    <submittedName>
        <fullName evidence="2">Uncharacterized protein</fullName>
    </submittedName>
</protein>
<feature type="transmembrane region" description="Helical" evidence="1">
    <location>
        <begin position="9"/>
        <end position="28"/>
    </location>
</feature>
<keyword evidence="1" id="KW-1133">Transmembrane helix</keyword>
<dbReference type="EMBL" id="MFZS01000028">
    <property type="protein sequence ID" value="OGK28795.1"/>
    <property type="molecule type" value="Genomic_DNA"/>
</dbReference>
<organism evidence="2 3">
    <name type="scientific">Candidatus Roizmanbacteria bacterium RIFCSPHIGHO2_02_FULL_40_9</name>
    <dbReference type="NCBI Taxonomy" id="1802042"/>
    <lineage>
        <taxon>Bacteria</taxon>
        <taxon>Candidatus Roizmaniibacteriota</taxon>
    </lineage>
</organism>
<dbReference type="Gene3D" id="2.60.40.10">
    <property type="entry name" value="Immunoglobulins"/>
    <property type="match status" value="1"/>
</dbReference>
<dbReference type="AlphaFoldDB" id="A0A1F7HCL6"/>
<accession>A0A1F7HCL6</accession>
<keyword evidence="1" id="KW-0812">Transmembrane</keyword>
<keyword evidence="1" id="KW-0472">Membrane</keyword>